<dbReference type="EMBL" id="AVOT02014183">
    <property type="protein sequence ID" value="MBW0497432.1"/>
    <property type="molecule type" value="Genomic_DNA"/>
</dbReference>
<dbReference type="AlphaFoldDB" id="A0A9Q3DC35"/>
<evidence type="ECO:0000313" key="2">
    <source>
        <dbReference type="Proteomes" id="UP000765509"/>
    </source>
</evidence>
<dbReference type="Proteomes" id="UP000765509">
    <property type="component" value="Unassembled WGS sequence"/>
</dbReference>
<sequence length="152" mass="16648">MYAPTHPYVCASPPLTILTLQQDPQYLPPKLPPHVRPHPPLFFRTTASSSLPLTILTFPQRPQDMRPTPPSTPLTPFPTCLPSLCSRSALLQCLQHGLHSLRLRSALSLCLQCCSAYLCLCRAPPTCLQHCPQTGLILNAAYHPYALSAPSG</sequence>
<gene>
    <name evidence="1" type="ORF">O181_037147</name>
</gene>
<keyword evidence="2" id="KW-1185">Reference proteome</keyword>
<comment type="caution">
    <text evidence="1">The sequence shown here is derived from an EMBL/GenBank/DDBJ whole genome shotgun (WGS) entry which is preliminary data.</text>
</comment>
<accession>A0A9Q3DC35</accession>
<proteinExistence type="predicted"/>
<evidence type="ECO:0000313" key="1">
    <source>
        <dbReference type="EMBL" id="MBW0497432.1"/>
    </source>
</evidence>
<protein>
    <submittedName>
        <fullName evidence="1">Uncharacterized protein</fullName>
    </submittedName>
</protein>
<organism evidence="1 2">
    <name type="scientific">Austropuccinia psidii MF-1</name>
    <dbReference type="NCBI Taxonomy" id="1389203"/>
    <lineage>
        <taxon>Eukaryota</taxon>
        <taxon>Fungi</taxon>
        <taxon>Dikarya</taxon>
        <taxon>Basidiomycota</taxon>
        <taxon>Pucciniomycotina</taxon>
        <taxon>Pucciniomycetes</taxon>
        <taxon>Pucciniales</taxon>
        <taxon>Sphaerophragmiaceae</taxon>
        <taxon>Austropuccinia</taxon>
    </lineage>
</organism>
<reference evidence="1" key="1">
    <citation type="submission" date="2021-03" db="EMBL/GenBank/DDBJ databases">
        <title>Draft genome sequence of rust myrtle Austropuccinia psidii MF-1, a brazilian biotype.</title>
        <authorList>
            <person name="Quecine M.C."/>
            <person name="Pachon D.M.R."/>
            <person name="Bonatelli M.L."/>
            <person name="Correr F.H."/>
            <person name="Franceschini L.M."/>
            <person name="Leite T.F."/>
            <person name="Margarido G.R.A."/>
            <person name="Almeida C.A."/>
            <person name="Ferrarezi J.A."/>
            <person name="Labate C.A."/>
        </authorList>
    </citation>
    <scope>NUCLEOTIDE SEQUENCE</scope>
    <source>
        <strain evidence="1">MF-1</strain>
    </source>
</reference>
<name>A0A9Q3DC35_9BASI</name>